<dbReference type="Gene3D" id="1.20.1250.20">
    <property type="entry name" value="MFS general substrate transporter like domains"/>
    <property type="match status" value="1"/>
</dbReference>
<name>A0A1Q9AV70_9HYPH</name>
<dbReference type="Pfam" id="PF07690">
    <property type="entry name" value="MFS_1"/>
    <property type="match status" value="1"/>
</dbReference>
<comment type="function">
    <text evidence="1">Resistance to tetracycline by an active tetracycline efflux. This is an energy-dependent process that decreases the accumulation of the antibiotic in whole cells. This protein functions as a metal-tetracycline/H(+) antiporter.</text>
</comment>
<dbReference type="PRINTS" id="PR01035">
    <property type="entry name" value="TCRTETA"/>
</dbReference>
<dbReference type="GO" id="GO:0022857">
    <property type="term" value="F:transmembrane transporter activity"/>
    <property type="evidence" value="ECO:0007669"/>
    <property type="project" value="InterPro"/>
</dbReference>
<keyword evidence="11" id="KW-1185">Reference proteome</keyword>
<feature type="domain" description="Major facilitator superfamily (MFS) profile" evidence="9">
    <location>
        <begin position="19"/>
        <end position="414"/>
    </location>
</feature>
<evidence type="ECO:0000256" key="3">
    <source>
        <dbReference type="ARBA" id="ARBA00007520"/>
    </source>
</evidence>
<dbReference type="Proteomes" id="UP000186364">
    <property type="component" value="Unassembled WGS sequence"/>
</dbReference>
<keyword evidence="4" id="KW-0813">Transport</keyword>
<dbReference type="AlphaFoldDB" id="A0A1Q9AV70"/>
<reference evidence="10 11" key="1">
    <citation type="submission" date="2016-09" db="EMBL/GenBank/DDBJ databases">
        <title>Rhizobium sp. nov., a novel species isolated from the rice rhizosphere.</title>
        <authorList>
            <person name="Zhao J."/>
            <person name="Zhang X."/>
        </authorList>
    </citation>
    <scope>NUCLEOTIDE SEQUENCE [LARGE SCALE GENOMIC DNA]</scope>
    <source>
        <strain evidence="10 11">1.7048</strain>
    </source>
</reference>
<keyword evidence="5 8" id="KW-0812">Transmembrane</keyword>
<feature type="transmembrane region" description="Helical" evidence="8">
    <location>
        <begin position="387"/>
        <end position="407"/>
    </location>
</feature>
<feature type="transmembrane region" description="Helical" evidence="8">
    <location>
        <begin position="20"/>
        <end position="41"/>
    </location>
</feature>
<evidence type="ECO:0000313" key="11">
    <source>
        <dbReference type="Proteomes" id="UP000186364"/>
    </source>
</evidence>
<evidence type="ECO:0000256" key="1">
    <source>
        <dbReference type="ARBA" id="ARBA00003279"/>
    </source>
</evidence>
<dbReference type="InterPro" id="IPR020846">
    <property type="entry name" value="MFS_dom"/>
</dbReference>
<evidence type="ECO:0000256" key="7">
    <source>
        <dbReference type="ARBA" id="ARBA00023136"/>
    </source>
</evidence>
<keyword evidence="7 8" id="KW-0472">Membrane</keyword>
<comment type="subcellular location">
    <subcellularLocation>
        <location evidence="2">Membrane</location>
        <topology evidence="2">Multi-pass membrane protein</topology>
    </subcellularLocation>
</comment>
<feature type="transmembrane region" description="Helical" evidence="8">
    <location>
        <begin position="119"/>
        <end position="136"/>
    </location>
</feature>
<dbReference type="SUPFAM" id="SSF103473">
    <property type="entry name" value="MFS general substrate transporter"/>
    <property type="match status" value="1"/>
</dbReference>
<keyword evidence="6 8" id="KW-1133">Transmembrane helix</keyword>
<evidence type="ECO:0000256" key="2">
    <source>
        <dbReference type="ARBA" id="ARBA00004141"/>
    </source>
</evidence>
<evidence type="ECO:0000259" key="9">
    <source>
        <dbReference type="PROSITE" id="PS50850"/>
    </source>
</evidence>
<comment type="similarity">
    <text evidence="3">Belongs to the major facilitator superfamily. TCR/Tet family.</text>
</comment>
<feature type="transmembrane region" description="Helical" evidence="8">
    <location>
        <begin position="295"/>
        <end position="312"/>
    </location>
</feature>
<dbReference type="InterPro" id="IPR001958">
    <property type="entry name" value="Tet-R_TetA/multi-R_MdtG-like"/>
</dbReference>
<dbReference type="PROSITE" id="PS50850">
    <property type="entry name" value="MFS"/>
    <property type="match status" value="1"/>
</dbReference>
<feature type="transmembrane region" description="Helical" evidence="8">
    <location>
        <begin position="176"/>
        <end position="196"/>
    </location>
</feature>
<dbReference type="PANTHER" id="PTHR23504:SF15">
    <property type="entry name" value="MAJOR FACILITATOR SUPERFAMILY (MFS) PROFILE DOMAIN-CONTAINING PROTEIN"/>
    <property type="match status" value="1"/>
</dbReference>
<dbReference type="InterPro" id="IPR005829">
    <property type="entry name" value="Sugar_transporter_CS"/>
</dbReference>
<dbReference type="InterPro" id="IPR011701">
    <property type="entry name" value="MFS"/>
</dbReference>
<feature type="transmembrane region" description="Helical" evidence="8">
    <location>
        <begin position="148"/>
        <end position="170"/>
    </location>
</feature>
<sequence length="415" mass="44221">MDADRPAIGSIGEKAARRGLAVVFTIMLLDIMGLAIIMPVLPTFLQELTGDPPARAAVDGGWLLFVYASMQFLFAPTVGNLSDRFGRRPVLLVSVLTFALDNLICALADSYWILFIGRILAGVSGASFSTASAFIADVSDERSRARNFGLIGIAFGVGFTLGPVVGGLLGSFGPRVPFFGAAALSFLNFCAACWLLPETLPKPLRRAFDWRRANPMGALKQMRGRPGLMPVLAVFFLIYQAHVVYPAIWPFAGAYRYGWSEGQIGLSLGVYGIVTALVMALVLPRVVATFGERRTAILGLATGVIALMGYALAWQGWMVYLVILATPLEAVADPPLRSLAAARVPPSEQGELQGALSSLSSLTSIVGPLMFASVFEAFTRDGAAIELPGAPFALAALLVATGLIIFLRRVHPMRG</sequence>
<dbReference type="PROSITE" id="PS00216">
    <property type="entry name" value="SUGAR_TRANSPORT_1"/>
    <property type="match status" value="1"/>
</dbReference>
<feature type="transmembrane region" description="Helical" evidence="8">
    <location>
        <begin position="90"/>
        <end position="113"/>
    </location>
</feature>
<protein>
    <submittedName>
        <fullName evidence="10">Tetracycline resistance MFS efflux pump</fullName>
    </submittedName>
</protein>
<feature type="transmembrane region" description="Helical" evidence="8">
    <location>
        <begin position="264"/>
        <end position="283"/>
    </location>
</feature>
<feature type="transmembrane region" description="Helical" evidence="8">
    <location>
        <begin position="61"/>
        <end position="78"/>
    </location>
</feature>
<dbReference type="OrthoDB" id="9764259at2"/>
<comment type="caution">
    <text evidence="10">The sequence shown here is derived from an EMBL/GenBank/DDBJ whole genome shotgun (WGS) entry which is preliminary data.</text>
</comment>
<feature type="transmembrane region" description="Helical" evidence="8">
    <location>
        <begin position="228"/>
        <end position="252"/>
    </location>
</feature>
<evidence type="ECO:0000256" key="4">
    <source>
        <dbReference type="ARBA" id="ARBA00022448"/>
    </source>
</evidence>
<dbReference type="PANTHER" id="PTHR23504">
    <property type="entry name" value="MAJOR FACILITATOR SUPERFAMILY DOMAIN-CONTAINING PROTEIN 10"/>
    <property type="match status" value="1"/>
</dbReference>
<accession>A0A1Q9AV70</accession>
<proteinExistence type="inferred from homology"/>
<evidence type="ECO:0000256" key="6">
    <source>
        <dbReference type="ARBA" id="ARBA00022989"/>
    </source>
</evidence>
<evidence type="ECO:0000313" key="10">
    <source>
        <dbReference type="EMBL" id="OLP59352.1"/>
    </source>
</evidence>
<evidence type="ECO:0000256" key="5">
    <source>
        <dbReference type="ARBA" id="ARBA00022692"/>
    </source>
</evidence>
<dbReference type="InterPro" id="IPR036259">
    <property type="entry name" value="MFS_trans_sf"/>
</dbReference>
<dbReference type="RefSeq" id="WP_075628184.1">
    <property type="nucleotide sequence ID" value="NZ_FOAM01000010.1"/>
</dbReference>
<dbReference type="EMBL" id="MKIP01000052">
    <property type="protein sequence ID" value="OLP59352.1"/>
    <property type="molecule type" value="Genomic_DNA"/>
</dbReference>
<evidence type="ECO:0000256" key="8">
    <source>
        <dbReference type="SAM" id="Phobius"/>
    </source>
</evidence>
<organism evidence="10 11">
    <name type="scientific">Xaviernesmea oryzae</name>
    <dbReference type="NCBI Taxonomy" id="464029"/>
    <lineage>
        <taxon>Bacteria</taxon>
        <taxon>Pseudomonadati</taxon>
        <taxon>Pseudomonadota</taxon>
        <taxon>Alphaproteobacteria</taxon>
        <taxon>Hyphomicrobiales</taxon>
        <taxon>Rhizobiaceae</taxon>
        <taxon>Rhizobium/Agrobacterium group</taxon>
        <taxon>Xaviernesmea</taxon>
    </lineage>
</organism>
<dbReference type="GO" id="GO:0016020">
    <property type="term" value="C:membrane"/>
    <property type="evidence" value="ECO:0007669"/>
    <property type="project" value="UniProtKB-SubCell"/>
</dbReference>
<gene>
    <name evidence="10" type="ORF">BJF93_11490</name>
</gene>
<dbReference type="CDD" id="cd17388">
    <property type="entry name" value="MFS_TetA"/>
    <property type="match status" value="1"/>
</dbReference>